<reference evidence="7" key="1">
    <citation type="submission" date="2023-05" db="EMBL/GenBank/DDBJ databases">
        <authorList>
            <person name="Stuckert A."/>
        </authorList>
    </citation>
    <scope>NUCLEOTIDE SEQUENCE</scope>
</reference>
<evidence type="ECO:0000256" key="4">
    <source>
        <dbReference type="ARBA" id="ARBA00023027"/>
    </source>
</evidence>
<dbReference type="EMBL" id="CATNWA010017084">
    <property type="protein sequence ID" value="CAI9597817.1"/>
    <property type="molecule type" value="Genomic_DNA"/>
</dbReference>
<dbReference type="SUPFAM" id="SSF52949">
    <property type="entry name" value="Macro domain-like"/>
    <property type="match status" value="2"/>
</dbReference>
<evidence type="ECO:0000256" key="3">
    <source>
        <dbReference type="ARBA" id="ARBA00022679"/>
    </source>
</evidence>
<evidence type="ECO:0000256" key="2">
    <source>
        <dbReference type="ARBA" id="ARBA00022676"/>
    </source>
</evidence>
<accession>A0ABN9FPK8</accession>
<dbReference type="InterPro" id="IPR052056">
    <property type="entry name" value="Mono-ARTD/PARP"/>
</dbReference>
<keyword evidence="3" id="KW-0808">Transferase</keyword>
<dbReference type="Pfam" id="PF01661">
    <property type="entry name" value="Macro"/>
    <property type="match status" value="2"/>
</dbReference>
<protein>
    <recommendedName>
        <fullName evidence="6">Macro domain-containing protein</fullName>
    </recommendedName>
</protein>
<feature type="domain" description="Macro" evidence="6">
    <location>
        <begin position="175"/>
        <end position="361"/>
    </location>
</feature>
<comment type="caution">
    <text evidence="7">The sequence shown here is derived from an EMBL/GenBank/DDBJ whole genome shotgun (WGS) entry which is preliminary data.</text>
</comment>
<sequence>MSELVVGDTSVKIQLGDITDASTDAIVNLTNATLDQDFGVSKYILTSAGPTVKTECADLCKRPNDGCVVTGAGNLKSKIIIHLIDVQAANIAPLVKKSLKSCEKRHLSSISLPAIGTGSAKLDPQISIKAIMKGIEEYLYDPVKLSACTSISKVFIVVFDSAVYREYLKFFQNYKTNYFHFTAFGKTIELIKGDITTQAVDCIVNLANQTLDQKSGVSGAILSAAGRAVEEECKRIGVLSKDGSVKTSGGNTKATNILHIIGPTTVAEFEQSMERILQACHLNGYRSVAIPAMGTGKTHIDPKETINAILNSTLQYLPENITPLSGDHLYSCCSREHLQDLSEGFSEEKLSIAGATTKRKF</sequence>
<keyword evidence="4" id="KW-0520">NAD</keyword>
<evidence type="ECO:0000256" key="5">
    <source>
        <dbReference type="ARBA" id="ARBA00023242"/>
    </source>
</evidence>
<evidence type="ECO:0000313" key="7">
    <source>
        <dbReference type="EMBL" id="CAI9597817.1"/>
    </source>
</evidence>
<proteinExistence type="predicted"/>
<dbReference type="InterPro" id="IPR002589">
    <property type="entry name" value="Macro_dom"/>
</dbReference>
<dbReference type="PANTHER" id="PTHR14453">
    <property type="entry name" value="PARP/ZINC FINGER CCCH TYPE DOMAIN CONTAINING PROTEIN"/>
    <property type="match status" value="1"/>
</dbReference>
<dbReference type="InterPro" id="IPR043472">
    <property type="entry name" value="Macro_dom-like"/>
</dbReference>
<organism evidence="7 8">
    <name type="scientific">Staurois parvus</name>
    <dbReference type="NCBI Taxonomy" id="386267"/>
    <lineage>
        <taxon>Eukaryota</taxon>
        <taxon>Metazoa</taxon>
        <taxon>Chordata</taxon>
        <taxon>Craniata</taxon>
        <taxon>Vertebrata</taxon>
        <taxon>Euteleostomi</taxon>
        <taxon>Amphibia</taxon>
        <taxon>Batrachia</taxon>
        <taxon>Anura</taxon>
        <taxon>Neobatrachia</taxon>
        <taxon>Ranoidea</taxon>
        <taxon>Ranidae</taxon>
        <taxon>Staurois</taxon>
    </lineage>
</organism>
<name>A0ABN9FPK8_9NEOB</name>
<feature type="domain" description="Macro" evidence="6">
    <location>
        <begin position="1"/>
        <end position="175"/>
    </location>
</feature>
<evidence type="ECO:0000256" key="1">
    <source>
        <dbReference type="ARBA" id="ARBA00004123"/>
    </source>
</evidence>
<evidence type="ECO:0000259" key="6">
    <source>
        <dbReference type="PROSITE" id="PS51154"/>
    </source>
</evidence>
<gene>
    <name evidence="7" type="ORF">SPARVUS_LOCUS12304924</name>
</gene>
<keyword evidence="8" id="KW-1185">Reference proteome</keyword>
<dbReference type="SMART" id="SM00506">
    <property type="entry name" value="A1pp"/>
    <property type="match status" value="2"/>
</dbReference>
<comment type="subcellular location">
    <subcellularLocation>
        <location evidence="1">Nucleus</location>
    </subcellularLocation>
</comment>
<dbReference type="PROSITE" id="PS51154">
    <property type="entry name" value="MACRO"/>
    <property type="match status" value="2"/>
</dbReference>
<dbReference type="Proteomes" id="UP001162483">
    <property type="component" value="Unassembled WGS sequence"/>
</dbReference>
<evidence type="ECO:0000313" key="8">
    <source>
        <dbReference type="Proteomes" id="UP001162483"/>
    </source>
</evidence>
<dbReference type="PANTHER" id="PTHR14453:SF101">
    <property type="entry name" value="POLY [ADP-RIBOSE] POLYMERASE"/>
    <property type="match status" value="1"/>
</dbReference>
<keyword evidence="5" id="KW-0539">Nucleus</keyword>
<dbReference type="Gene3D" id="3.40.220.10">
    <property type="entry name" value="Leucine Aminopeptidase, subunit E, domain 1"/>
    <property type="match status" value="2"/>
</dbReference>
<keyword evidence="2" id="KW-0328">Glycosyltransferase</keyword>